<evidence type="ECO:0000256" key="2">
    <source>
        <dbReference type="ARBA" id="ARBA00005386"/>
    </source>
</evidence>
<evidence type="ECO:0000256" key="4">
    <source>
        <dbReference type="ARBA" id="ARBA00022676"/>
    </source>
</evidence>
<dbReference type="InterPro" id="IPR019734">
    <property type="entry name" value="TPR_rpt"/>
</dbReference>
<feature type="compositionally biased region" description="Low complexity" evidence="8">
    <location>
        <begin position="1"/>
        <end position="18"/>
    </location>
</feature>
<evidence type="ECO:0000256" key="3">
    <source>
        <dbReference type="ARBA" id="ARBA00011970"/>
    </source>
</evidence>
<dbReference type="Gene3D" id="1.25.40.10">
    <property type="entry name" value="Tetratricopeptide repeat domain"/>
    <property type="match status" value="1"/>
</dbReference>
<gene>
    <name evidence="10" type="ORF">IGS68_23010</name>
</gene>
<proteinExistence type="inferred from homology"/>
<keyword evidence="11" id="KW-1185">Reference proteome</keyword>
<evidence type="ECO:0000259" key="9">
    <source>
        <dbReference type="Pfam" id="PF13844"/>
    </source>
</evidence>
<feature type="domain" description="O-GlcNAc transferase C-terminal" evidence="9">
    <location>
        <begin position="556"/>
        <end position="735"/>
    </location>
</feature>
<keyword evidence="5" id="KW-0808">Transferase</keyword>
<dbReference type="SMART" id="SM00028">
    <property type="entry name" value="TPR"/>
    <property type="match status" value="7"/>
</dbReference>
<evidence type="ECO:0000313" key="11">
    <source>
        <dbReference type="Proteomes" id="UP000595197"/>
    </source>
</evidence>
<dbReference type="PANTHER" id="PTHR44835">
    <property type="entry name" value="UDP-N-ACETYLGLUCOSAMINE--PEPTIDE N-ACETYLGLUCOSAMINYLTRANSFERASE SPINDLY-RELATED"/>
    <property type="match status" value="1"/>
</dbReference>
<name>A0ABX7B3G9_9PROT</name>
<dbReference type="SUPFAM" id="SSF53756">
    <property type="entry name" value="UDP-Glycosyltransferase/glycogen phosphorylase"/>
    <property type="match status" value="1"/>
</dbReference>
<dbReference type="SUPFAM" id="SSF48452">
    <property type="entry name" value="TPR-like"/>
    <property type="match status" value="2"/>
</dbReference>
<sequence length="754" mass="81570">MSYEYPAAPASRAASSASPPFPSGALSVGLLAEAERSLLAGNLVMAAWLCEEVRRVDPDSPGALHLLGLIAEREGRLCDASRLFRQALAAEPEFGAAWLSLASLHRSSGNAKAALLCCRSALLIDPADRDGWYNLGNVLLDDGCAFAAAEAYGRALGIDRHHDPAWHNLGIALHLAGRSDAALTALGNAAAYRPDNPAPLHQIAVVRFRTGDLDGALRAVGRQARLDPAQLDSSLIRLLAIALRDAGRTGDAIPITALAVAHRPEDVDLRHCLGMLHLAVRDMPAADAIFRATLCHGPADPFALNSYGVMLSGMGRSREGVRLLRRSLLLQPGNAEIHSNLLLTLQYDGTLGLADLYRLHAEWYRRHAPSGGPAGARRVAPDAIRDPGRRLRIGYVSADFGQHPVGFFLSGVVLHHDRDSFEVHCYSARRRSDALTDRFRRMAEHWHEIGDTDGEELADRIRGDGIDILVDLSGHTANNRLRAFVHRPAPVQATWAGYVGTTGIPAIDYLISDPRQTPDGVDPHYAERIMRLPDCYVCYEPPPYAPPVGPLPALESGVVTFGCFNNLAKLDESSIALWSTLLRDRPDRRLMLQTFALDVPSVRDAVAARFAAHGVAPGQLDLRRASGHAGLLQSYNSVDIALDPLAYSGGLTTLEALWMGVPVITLPGERFCTRHSLSHLTAAGLPGLVAEDASGYLARAEGLAADLGRLADLRGRLRDRMAASPLCDAAHFTRTLEAAFRRMWRDRCLTGRID</sequence>
<dbReference type="EMBL" id="CP067420">
    <property type="protein sequence ID" value="QQP88852.1"/>
    <property type="molecule type" value="Genomic_DNA"/>
</dbReference>
<comment type="pathway">
    <text evidence="1">Protein modification; protein glycosylation.</text>
</comment>
<dbReference type="EC" id="2.4.1.255" evidence="3"/>
<dbReference type="RefSeq" id="WP_201074330.1">
    <property type="nucleotide sequence ID" value="NZ_CP067420.1"/>
</dbReference>
<dbReference type="InterPro" id="IPR011990">
    <property type="entry name" value="TPR-like_helical_dom_sf"/>
</dbReference>
<feature type="region of interest" description="Disordered" evidence="8">
    <location>
        <begin position="1"/>
        <end position="21"/>
    </location>
</feature>
<dbReference type="InterPro" id="IPR051939">
    <property type="entry name" value="Glycosyltr_41/O-GlcNAc_trsf"/>
</dbReference>
<reference evidence="10" key="1">
    <citation type="submission" date="2021-02" db="EMBL/GenBank/DDBJ databases">
        <title>Skermanella TT6 skin isolate.</title>
        <authorList>
            <person name="Lee K."/>
            <person name="Ganzorig M."/>
        </authorList>
    </citation>
    <scope>NUCLEOTIDE SEQUENCE</scope>
    <source>
        <strain evidence="10">TT6</strain>
    </source>
</reference>
<evidence type="ECO:0000256" key="6">
    <source>
        <dbReference type="ARBA" id="ARBA00022737"/>
    </source>
</evidence>
<protein>
    <recommendedName>
        <fullName evidence="3">protein O-GlcNAc transferase</fullName>
        <ecNumber evidence="3">2.4.1.255</ecNumber>
    </recommendedName>
</protein>
<keyword evidence="7" id="KW-0802">TPR repeat</keyword>
<evidence type="ECO:0000256" key="5">
    <source>
        <dbReference type="ARBA" id="ARBA00022679"/>
    </source>
</evidence>
<dbReference type="Proteomes" id="UP000595197">
    <property type="component" value="Chromosome"/>
</dbReference>
<dbReference type="Pfam" id="PF13844">
    <property type="entry name" value="Glyco_transf_41"/>
    <property type="match status" value="2"/>
</dbReference>
<organism evidence="10 11">
    <name type="scientific">Skermanella cutis</name>
    <dbReference type="NCBI Taxonomy" id="2775420"/>
    <lineage>
        <taxon>Bacteria</taxon>
        <taxon>Pseudomonadati</taxon>
        <taxon>Pseudomonadota</taxon>
        <taxon>Alphaproteobacteria</taxon>
        <taxon>Rhodospirillales</taxon>
        <taxon>Azospirillaceae</taxon>
        <taxon>Skermanella</taxon>
    </lineage>
</organism>
<dbReference type="Gene3D" id="3.40.50.11380">
    <property type="match status" value="1"/>
</dbReference>
<dbReference type="InterPro" id="IPR029489">
    <property type="entry name" value="OGT/SEC/SPY_C"/>
</dbReference>
<dbReference type="PANTHER" id="PTHR44835:SF1">
    <property type="entry name" value="PROTEIN O-GLCNAC TRANSFERASE"/>
    <property type="match status" value="1"/>
</dbReference>
<keyword evidence="4" id="KW-0328">Glycosyltransferase</keyword>
<dbReference type="Pfam" id="PF13432">
    <property type="entry name" value="TPR_16"/>
    <property type="match status" value="1"/>
</dbReference>
<accession>A0ABX7B3G9</accession>
<feature type="domain" description="O-GlcNAc transferase C-terminal" evidence="9">
    <location>
        <begin position="384"/>
        <end position="536"/>
    </location>
</feature>
<keyword evidence="6" id="KW-0677">Repeat</keyword>
<evidence type="ECO:0000256" key="7">
    <source>
        <dbReference type="ARBA" id="ARBA00022803"/>
    </source>
</evidence>
<evidence type="ECO:0000256" key="1">
    <source>
        <dbReference type="ARBA" id="ARBA00004922"/>
    </source>
</evidence>
<evidence type="ECO:0000256" key="8">
    <source>
        <dbReference type="SAM" id="MobiDB-lite"/>
    </source>
</evidence>
<evidence type="ECO:0000313" key="10">
    <source>
        <dbReference type="EMBL" id="QQP88852.1"/>
    </source>
</evidence>
<dbReference type="Gene3D" id="3.40.50.2000">
    <property type="entry name" value="Glycogen Phosphorylase B"/>
    <property type="match status" value="1"/>
</dbReference>
<comment type="similarity">
    <text evidence="2">Belongs to the glycosyltransferase 41 family. O-GlcNAc transferase subfamily.</text>
</comment>